<feature type="transmembrane region" description="Helical" evidence="6">
    <location>
        <begin position="97"/>
        <end position="118"/>
    </location>
</feature>
<keyword evidence="4 6" id="KW-0472">Membrane</keyword>
<evidence type="ECO:0000313" key="9">
    <source>
        <dbReference type="Proteomes" id="UP000800092"/>
    </source>
</evidence>
<dbReference type="InterPro" id="IPR020846">
    <property type="entry name" value="MFS_dom"/>
</dbReference>
<evidence type="ECO:0000256" key="5">
    <source>
        <dbReference type="SAM" id="MobiDB-lite"/>
    </source>
</evidence>
<dbReference type="Proteomes" id="UP000800092">
    <property type="component" value="Unassembled WGS sequence"/>
</dbReference>
<dbReference type="AlphaFoldDB" id="A0A6A6H0N1"/>
<evidence type="ECO:0000256" key="6">
    <source>
        <dbReference type="SAM" id="Phobius"/>
    </source>
</evidence>
<dbReference type="GO" id="GO:0022857">
    <property type="term" value="F:transmembrane transporter activity"/>
    <property type="evidence" value="ECO:0007669"/>
    <property type="project" value="InterPro"/>
</dbReference>
<evidence type="ECO:0000256" key="4">
    <source>
        <dbReference type="ARBA" id="ARBA00023136"/>
    </source>
</evidence>
<feature type="transmembrane region" description="Helical" evidence="6">
    <location>
        <begin position="483"/>
        <end position="506"/>
    </location>
</feature>
<dbReference type="EMBL" id="ML991831">
    <property type="protein sequence ID" value="KAF2231123.1"/>
    <property type="molecule type" value="Genomic_DNA"/>
</dbReference>
<dbReference type="InterPro" id="IPR005828">
    <property type="entry name" value="MFS_sugar_transport-like"/>
</dbReference>
<evidence type="ECO:0000256" key="3">
    <source>
        <dbReference type="ARBA" id="ARBA00022989"/>
    </source>
</evidence>
<reference evidence="8" key="1">
    <citation type="journal article" date="2020" name="Stud. Mycol.">
        <title>101 Dothideomycetes genomes: a test case for predicting lifestyles and emergence of pathogens.</title>
        <authorList>
            <person name="Haridas S."/>
            <person name="Albert R."/>
            <person name="Binder M."/>
            <person name="Bloem J."/>
            <person name="Labutti K."/>
            <person name="Salamov A."/>
            <person name="Andreopoulos B."/>
            <person name="Baker S."/>
            <person name="Barry K."/>
            <person name="Bills G."/>
            <person name="Bluhm B."/>
            <person name="Cannon C."/>
            <person name="Castanera R."/>
            <person name="Culley D."/>
            <person name="Daum C."/>
            <person name="Ezra D."/>
            <person name="Gonzalez J."/>
            <person name="Henrissat B."/>
            <person name="Kuo A."/>
            <person name="Liang C."/>
            <person name="Lipzen A."/>
            <person name="Lutzoni F."/>
            <person name="Magnuson J."/>
            <person name="Mondo S."/>
            <person name="Nolan M."/>
            <person name="Ohm R."/>
            <person name="Pangilinan J."/>
            <person name="Park H.-J."/>
            <person name="Ramirez L."/>
            <person name="Alfaro M."/>
            <person name="Sun H."/>
            <person name="Tritt A."/>
            <person name="Yoshinaga Y."/>
            <person name="Zwiers L.-H."/>
            <person name="Turgeon B."/>
            <person name="Goodwin S."/>
            <person name="Spatafora J."/>
            <person name="Crous P."/>
            <person name="Grigoriev I."/>
        </authorList>
    </citation>
    <scope>NUCLEOTIDE SEQUENCE</scope>
    <source>
        <strain evidence="8">Tuck. ex Michener</strain>
    </source>
</reference>
<feature type="region of interest" description="Disordered" evidence="5">
    <location>
        <begin position="516"/>
        <end position="540"/>
    </location>
</feature>
<dbReference type="InterPro" id="IPR005829">
    <property type="entry name" value="Sugar_transporter_CS"/>
</dbReference>
<name>A0A6A6H0N1_VIRVR</name>
<proteinExistence type="predicted"/>
<feature type="domain" description="Major facilitator superfamily (MFS) profile" evidence="7">
    <location>
        <begin position="1"/>
        <end position="510"/>
    </location>
</feature>
<dbReference type="Pfam" id="PF00083">
    <property type="entry name" value="Sugar_tr"/>
    <property type="match status" value="2"/>
</dbReference>
<accession>A0A6A6H0N1</accession>
<feature type="transmembrane region" description="Helical" evidence="6">
    <location>
        <begin position="348"/>
        <end position="369"/>
    </location>
</feature>
<dbReference type="PROSITE" id="PS00217">
    <property type="entry name" value="SUGAR_TRANSPORT_2"/>
    <property type="match status" value="1"/>
</dbReference>
<evidence type="ECO:0000259" key="7">
    <source>
        <dbReference type="PROSITE" id="PS50850"/>
    </source>
</evidence>
<dbReference type="SUPFAM" id="SSF103473">
    <property type="entry name" value="MFS general substrate transporter"/>
    <property type="match status" value="1"/>
</dbReference>
<comment type="subcellular location">
    <subcellularLocation>
        <location evidence="1">Membrane</location>
        <topology evidence="1">Multi-pass membrane protein</topology>
    </subcellularLocation>
</comment>
<protein>
    <submittedName>
        <fullName evidence="8">MFS general substrate transporter</fullName>
    </submittedName>
</protein>
<evidence type="ECO:0000256" key="1">
    <source>
        <dbReference type="ARBA" id="ARBA00004141"/>
    </source>
</evidence>
<feature type="transmembrane region" description="Helical" evidence="6">
    <location>
        <begin position="376"/>
        <end position="398"/>
    </location>
</feature>
<feature type="transmembrane region" description="Helical" evidence="6">
    <location>
        <begin position="17"/>
        <end position="37"/>
    </location>
</feature>
<keyword evidence="2 6" id="KW-0812">Transmembrane</keyword>
<dbReference type="PANTHER" id="PTHR24064">
    <property type="entry name" value="SOLUTE CARRIER FAMILY 22 MEMBER"/>
    <property type="match status" value="1"/>
</dbReference>
<feature type="transmembrane region" description="Helical" evidence="6">
    <location>
        <begin position="130"/>
        <end position="157"/>
    </location>
</feature>
<sequence length="540" mass="59040">MLAFVYWHDDKHSTHEAAFNNVTVAGCVIGMVFFGVLADIFGRRKMYGFQLIIVIVGTMGVVMSSTGYIPIDQTNSQAPGSIDFSSFGSMNIESWLLFWRFLSGIGIGAEYPLSAVIAAEFSPTTKRARILAIVFAMQAAGIAAVAIVSLIVTKAVQRRHPYNPEQPETSARAVDQIWRWVFGLSLLPALVTAIMRFTIPESPRYTLDVLNDPLKASKETDRLKGFTPGSEVFSQSDTAVNSRCLESNEEEIVTNGGNSDGPVEDGDAKGLTIRQYFWIEGNWRYLFATSAIWLLMDFSTYFLGVNETQQLSKFWYGPTVVVKSPSTWDSNTVDPKVSIFSVLIENSVHLLVIESITSNTGSILLVLFISRLNRKLLAWATFLATGILLIVTGASLLATIGSQSWGVGIALYSLCKFADAFGPSPLTFLLPAEIFPTTYRASCHGISAASGKVGALLASVLLEYITFGRGSKKITESASPTAWLGYVLIVFAIPMFIGAGIGWLYIPELQHPSGESKTLEQLAEGRQSERSESMRDLDMT</sequence>
<evidence type="ECO:0000256" key="2">
    <source>
        <dbReference type="ARBA" id="ARBA00022692"/>
    </source>
</evidence>
<dbReference type="InterPro" id="IPR036259">
    <property type="entry name" value="MFS_trans_sf"/>
</dbReference>
<gene>
    <name evidence="8" type="ORF">EV356DRAFT_490837</name>
</gene>
<dbReference type="PROSITE" id="PS50850">
    <property type="entry name" value="MFS"/>
    <property type="match status" value="1"/>
</dbReference>
<dbReference type="Gene3D" id="1.20.1250.20">
    <property type="entry name" value="MFS general substrate transporter like domains"/>
    <property type="match status" value="2"/>
</dbReference>
<organism evidence="8 9">
    <name type="scientific">Viridothelium virens</name>
    <name type="common">Speckled blister lichen</name>
    <name type="synonym">Trypethelium virens</name>
    <dbReference type="NCBI Taxonomy" id="1048519"/>
    <lineage>
        <taxon>Eukaryota</taxon>
        <taxon>Fungi</taxon>
        <taxon>Dikarya</taxon>
        <taxon>Ascomycota</taxon>
        <taxon>Pezizomycotina</taxon>
        <taxon>Dothideomycetes</taxon>
        <taxon>Dothideomycetes incertae sedis</taxon>
        <taxon>Trypetheliales</taxon>
        <taxon>Trypetheliaceae</taxon>
        <taxon>Viridothelium</taxon>
    </lineage>
</organism>
<dbReference type="OrthoDB" id="433512at2759"/>
<feature type="transmembrane region" description="Helical" evidence="6">
    <location>
        <begin position="283"/>
        <end position="304"/>
    </location>
</feature>
<evidence type="ECO:0000313" key="8">
    <source>
        <dbReference type="EMBL" id="KAF2231123.1"/>
    </source>
</evidence>
<feature type="compositionally biased region" description="Basic and acidic residues" evidence="5">
    <location>
        <begin position="526"/>
        <end position="540"/>
    </location>
</feature>
<feature type="transmembrane region" description="Helical" evidence="6">
    <location>
        <begin position="49"/>
        <end position="71"/>
    </location>
</feature>
<dbReference type="GO" id="GO:0016020">
    <property type="term" value="C:membrane"/>
    <property type="evidence" value="ECO:0007669"/>
    <property type="project" value="UniProtKB-SubCell"/>
</dbReference>
<keyword evidence="3 6" id="KW-1133">Transmembrane helix</keyword>
<keyword evidence="9" id="KW-1185">Reference proteome</keyword>
<feature type="transmembrane region" description="Helical" evidence="6">
    <location>
        <begin position="177"/>
        <end position="197"/>
    </location>
</feature>